<evidence type="ECO:0000313" key="1">
    <source>
        <dbReference type="EMBL" id="KAJ6979641.1"/>
    </source>
</evidence>
<dbReference type="AlphaFoldDB" id="A0AAD6Q5D9"/>
<name>A0AAD6Q5D9_9ROSI</name>
<keyword evidence="2" id="KW-1185">Reference proteome</keyword>
<sequence length="61" mass="7404">MTYSFSKVKLFHNPSKILNLQIHKRNPHLKMVLVQKTKSKYWHLLGVVIIRWLVELHQRKV</sequence>
<comment type="caution">
    <text evidence="1">The sequence shown here is derived from an EMBL/GenBank/DDBJ whole genome shotgun (WGS) entry which is preliminary data.</text>
</comment>
<organism evidence="1 2">
    <name type="scientific">Populus alba x Populus x berolinensis</name>
    <dbReference type="NCBI Taxonomy" id="444605"/>
    <lineage>
        <taxon>Eukaryota</taxon>
        <taxon>Viridiplantae</taxon>
        <taxon>Streptophyta</taxon>
        <taxon>Embryophyta</taxon>
        <taxon>Tracheophyta</taxon>
        <taxon>Spermatophyta</taxon>
        <taxon>Magnoliopsida</taxon>
        <taxon>eudicotyledons</taxon>
        <taxon>Gunneridae</taxon>
        <taxon>Pentapetalae</taxon>
        <taxon>rosids</taxon>
        <taxon>fabids</taxon>
        <taxon>Malpighiales</taxon>
        <taxon>Salicaceae</taxon>
        <taxon>Saliceae</taxon>
        <taxon>Populus</taxon>
    </lineage>
</organism>
<evidence type="ECO:0000313" key="2">
    <source>
        <dbReference type="Proteomes" id="UP001164929"/>
    </source>
</evidence>
<dbReference type="EMBL" id="JAQIZT010000011">
    <property type="protein sequence ID" value="KAJ6979641.1"/>
    <property type="molecule type" value="Genomic_DNA"/>
</dbReference>
<accession>A0AAD6Q5D9</accession>
<dbReference type="Proteomes" id="UP001164929">
    <property type="component" value="Chromosome 11"/>
</dbReference>
<gene>
    <name evidence="1" type="ORF">NC653_027708</name>
</gene>
<protein>
    <submittedName>
        <fullName evidence="1">Uncharacterized protein</fullName>
    </submittedName>
</protein>
<proteinExistence type="predicted"/>
<reference evidence="1" key="1">
    <citation type="journal article" date="2023" name="Mol. Ecol. Resour.">
        <title>Chromosome-level genome assembly of a triploid poplar Populus alba 'Berolinensis'.</title>
        <authorList>
            <person name="Chen S."/>
            <person name="Yu Y."/>
            <person name="Wang X."/>
            <person name="Wang S."/>
            <person name="Zhang T."/>
            <person name="Zhou Y."/>
            <person name="He R."/>
            <person name="Meng N."/>
            <person name="Wang Y."/>
            <person name="Liu W."/>
            <person name="Liu Z."/>
            <person name="Liu J."/>
            <person name="Guo Q."/>
            <person name="Huang H."/>
            <person name="Sederoff R.R."/>
            <person name="Wang G."/>
            <person name="Qu G."/>
            <person name="Chen S."/>
        </authorList>
    </citation>
    <scope>NUCLEOTIDE SEQUENCE</scope>
    <source>
        <strain evidence="1">SC-2020</strain>
    </source>
</reference>